<protein>
    <recommendedName>
        <fullName evidence="4">Haloacid dehalogenase</fullName>
    </recommendedName>
</protein>
<dbReference type="AlphaFoldDB" id="A0A2H0BRG4"/>
<feature type="coiled-coil region" evidence="1">
    <location>
        <begin position="161"/>
        <end position="188"/>
    </location>
</feature>
<comment type="caution">
    <text evidence="2">The sequence shown here is derived from an EMBL/GenBank/DDBJ whole genome shotgun (WGS) entry which is preliminary data.</text>
</comment>
<dbReference type="SUPFAM" id="SSF74784">
    <property type="entry name" value="Translin"/>
    <property type="match status" value="1"/>
</dbReference>
<keyword evidence="1" id="KW-0175">Coiled coil</keyword>
<dbReference type="InterPro" id="IPR002848">
    <property type="entry name" value="Translin_fam"/>
</dbReference>
<evidence type="ECO:0000256" key="1">
    <source>
        <dbReference type="SAM" id="Coils"/>
    </source>
</evidence>
<evidence type="ECO:0008006" key="4">
    <source>
        <dbReference type="Google" id="ProtNLM"/>
    </source>
</evidence>
<dbReference type="PANTHER" id="PTHR10741">
    <property type="entry name" value="TRANSLIN AND TRANSLIN ASSOCIATED PROTEIN X"/>
    <property type="match status" value="1"/>
</dbReference>
<evidence type="ECO:0000313" key="2">
    <source>
        <dbReference type="EMBL" id="PIP60262.1"/>
    </source>
</evidence>
<dbReference type="CDD" id="cd14820">
    <property type="entry name" value="TRAX"/>
    <property type="match status" value="1"/>
</dbReference>
<dbReference type="EMBL" id="PCSZ01000076">
    <property type="protein sequence ID" value="PIP60262.1"/>
    <property type="molecule type" value="Genomic_DNA"/>
</dbReference>
<reference evidence="2 3" key="1">
    <citation type="submission" date="2017-09" db="EMBL/GenBank/DDBJ databases">
        <title>Depth-based differentiation of microbial function through sediment-hosted aquifers and enrichment of novel symbionts in the deep terrestrial subsurface.</title>
        <authorList>
            <person name="Probst A.J."/>
            <person name="Ladd B."/>
            <person name="Jarett J.K."/>
            <person name="Geller-Mcgrath D.E."/>
            <person name="Sieber C.M."/>
            <person name="Emerson J.B."/>
            <person name="Anantharaman K."/>
            <person name="Thomas B.C."/>
            <person name="Malmstrom R."/>
            <person name="Stieglmeier M."/>
            <person name="Klingl A."/>
            <person name="Woyke T."/>
            <person name="Ryan C.M."/>
            <person name="Banfield J.F."/>
        </authorList>
    </citation>
    <scope>NUCLEOTIDE SEQUENCE [LARGE SCALE GENOMIC DNA]</scope>
    <source>
        <strain evidence="2">CG22_combo_CG10-13_8_21_14_all_47_17</strain>
    </source>
</reference>
<evidence type="ECO:0000313" key="3">
    <source>
        <dbReference type="Proteomes" id="UP000231581"/>
    </source>
</evidence>
<dbReference type="Proteomes" id="UP000231581">
    <property type="component" value="Unassembled WGS sequence"/>
</dbReference>
<dbReference type="GO" id="GO:0043565">
    <property type="term" value="F:sequence-specific DNA binding"/>
    <property type="evidence" value="ECO:0007669"/>
    <property type="project" value="InterPro"/>
</dbReference>
<name>A0A2H0BRG4_9BACT</name>
<sequence>MIDKTYIKKLLSEAAAVDNGRRALSALASEALSDSKRAIFAMHRTDAPAAVRQLQKAASALKRGNTLVKKLPRLAQEGFWRAAQEEFAEAVLFQQYVEQGKIKRVEQITDPDIYLGALSDFTGELVRLATLIAAEGEQDGVLYIHADVEEAVSVLLQIDATGSLRTKIDQARKNLKKLEEMRYELSLRR</sequence>
<accession>A0A2H0BRG4</accession>
<organism evidence="2 3">
    <name type="scientific">Candidatus Uhrbacteria bacterium CG22_combo_CG10-13_8_21_14_all_47_17</name>
    <dbReference type="NCBI Taxonomy" id="1975041"/>
    <lineage>
        <taxon>Bacteria</taxon>
        <taxon>Candidatus Uhriibacteriota</taxon>
    </lineage>
</organism>
<dbReference type="InterPro" id="IPR036081">
    <property type="entry name" value="Translin_sf"/>
</dbReference>
<gene>
    <name evidence="2" type="ORF">COX00_04365</name>
</gene>
<dbReference type="Gene3D" id="1.20.58.2140">
    <property type="match status" value="1"/>
</dbReference>
<dbReference type="Pfam" id="PF01997">
    <property type="entry name" value="Translin"/>
    <property type="match status" value="1"/>
</dbReference>
<proteinExistence type="predicted"/>